<feature type="non-terminal residue" evidence="1">
    <location>
        <position position="101"/>
    </location>
</feature>
<dbReference type="PANTHER" id="PTHR30451">
    <property type="entry name" value="OUTER MEMBRANE USHER PROTEIN"/>
    <property type="match status" value="1"/>
</dbReference>
<accession>A0A6A9TTU3</accession>
<protein>
    <submittedName>
        <fullName evidence="1">Fimbria/pilus outer membrane usher protein</fullName>
    </submittedName>
</protein>
<dbReference type="InterPro" id="IPR000015">
    <property type="entry name" value="Fimb_usher"/>
</dbReference>
<sequence>MKSSPVSVGEITAMYGLPYGVTVYGGIQNATHFNAISTGIGISLGLLGSLSTDITRSIANLYYGNKYRIRYSKSISDWICPYSSRHLLSLNPLQARCRRYS</sequence>
<comment type="caution">
    <text evidence="1">The sequence shown here is derived from an EMBL/GenBank/DDBJ whole genome shotgun (WGS) entry which is preliminary data.</text>
</comment>
<evidence type="ECO:0000313" key="1">
    <source>
        <dbReference type="EMBL" id="MUW79513.1"/>
    </source>
</evidence>
<organism evidence="1">
    <name type="scientific">Shigella flexneri</name>
    <dbReference type="NCBI Taxonomy" id="623"/>
    <lineage>
        <taxon>Bacteria</taxon>
        <taxon>Pseudomonadati</taxon>
        <taxon>Pseudomonadota</taxon>
        <taxon>Gammaproteobacteria</taxon>
        <taxon>Enterobacterales</taxon>
        <taxon>Enterobacteriaceae</taxon>
        <taxon>Shigella</taxon>
    </lineage>
</organism>
<dbReference type="GO" id="GO:0009297">
    <property type="term" value="P:pilus assembly"/>
    <property type="evidence" value="ECO:0007669"/>
    <property type="project" value="InterPro"/>
</dbReference>
<dbReference type="PANTHER" id="PTHR30451:SF21">
    <property type="entry name" value="FIMBRIAL USHER DOMAIN-CONTAINING PROTEIN YDET-RELATED"/>
    <property type="match status" value="1"/>
</dbReference>
<gene>
    <name evidence="1" type="ORF">GLN84_22150</name>
</gene>
<dbReference type="AlphaFoldDB" id="A0A6A9TTU3"/>
<dbReference type="GO" id="GO:0015473">
    <property type="term" value="F:fimbrial usher porin activity"/>
    <property type="evidence" value="ECO:0007669"/>
    <property type="project" value="InterPro"/>
</dbReference>
<dbReference type="GO" id="GO:0009279">
    <property type="term" value="C:cell outer membrane"/>
    <property type="evidence" value="ECO:0007669"/>
    <property type="project" value="TreeGrafter"/>
</dbReference>
<name>A0A6A9TTU3_SHIFL</name>
<reference evidence="1" key="1">
    <citation type="submission" date="2019-11" db="EMBL/GenBank/DDBJ databases">
        <title>Phylogenetic characterization of Shigella flexneri from Beijing, China.</title>
        <authorList>
            <person name="Yang L."/>
        </authorList>
    </citation>
    <scope>NUCLEOTIDE SEQUENCE</scope>
    <source>
        <strain evidence="1">2013ZH062</strain>
    </source>
</reference>
<dbReference type="Pfam" id="PF00577">
    <property type="entry name" value="Usher"/>
    <property type="match status" value="1"/>
</dbReference>
<dbReference type="EMBL" id="WPEN01000191">
    <property type="protein sequence ID" value="MUW79513.1"/>
    <property type="molecule type" value="Genomic_DNA"/>
</dbReference>
<proteinExistence type="predicted"/>